<sequence length="76" mass="8177">MPRGGEEVTKVEKTPEREPDLDSEEFQALASAVRTYSRLVAQSRAKPINTDPVALLRALSDVGEASVAVVRRAGAL</sequence>
<evidence type="ECO:0000313" key="2">
    <source>
        <dbReference type="EMBL" id="MBB2890359.1"/>
    </source>
</evidence>
<dbReference type="Proteomes" id="UP000559182">
    <property type="component" value="Unassembled WGS sequence"/>
</dbReference>
<keyword evidence="3" id="KW-1185">Reference proteome</keyword>
<feature type="compositionally biased region" description="Basic and acidic residues" evidence="1">
    <location>
        <begin position="1"/>
        <end position="20"/>
    </location>
</feature>
<name>A0A839N0J7_9MICO</name>
<reference evidence="2 3" key="1">
    <citation type="submission" date="2020-08" db="EMBL/GenBank/DDBJ databases">
        <title>Sequencing the genomes of 1000 actinobacteria strains.</title>
        <authorList>
            <person name="Klenk H.-P."/>
        </authorList>
    </citation>
    <scope>NUCLEOTIDE SEQUENCE [LARGE SCALE GENOMIC DNA]</scope>
    <source>
        <strain evidence="2 3">DSM 105369</strain>
    </source>
</reference>
<dbReference type="AlphaFoldDB" id="A0A839N0J7"/>
<gene>
    <name evidence="2" type="ORF">FHU39_000343</name>
</gene>
<evidence type="ECO:0000313" key="3">
    <source>
        <dbReference type="Proteomes" id="UP000559182"/>
    </source>
</evidence>
<dbReference type="EMBL" id="JACHVQ010000001">
    <property type="protein sequence ID" value="MBB2890359.1"/>
    <property type="molecule type" value="Genomic_DNA"/>
</dbReference>
<feature type="region of interest" description="Disordered" evidence="1">
    <location>
        <begin position="1"/>
        <end position="24"/>
    </location>
</feature>
<organism evidence="2 3">
    <name type="scientific">Flexivirga oryzae</name>
    <dbReference type="NCBI Taxonomy" id="1794944"/>
    <lineage>
        <taxon>Bacteria</taxon>
        <taxon>Bacillati</taxon>
        <taxon>Actinomycetota</taxon>
        <taxon>Actinomycetes</taxon>
        <taxon>Micrococcales</taxon>
        <taxon>Dermacoccaceae</taxon>
        <taxon>Flexivirga</taxon>
    </lineage>
</organism>
<accession>A0A839N0J7</accession>
<proteinExistence type="predicted"/>
<comment type="caution">
    <text evidence="2">The sequence shown here is derived from an EMBL/GenBank/DDBJ whole genome shotgun (WGS) entry which is preliminary data.</text>
</comment>
<evidence type="ECO:0000256" key="1">
    <source>
        <dbReference type="SAM" id="MobiDB-lite"/>
    </source>
</evidence>
<dbReference type="RefSeq" id="WP_183318393.1">
    <property type="nucleotide sequence ID" value="NZ_JACHVQ010000001.1"/>
</dbReference>
<protein>
    <submittedName>
        <fullName evidence="2">Uncharacterized protein</fullName>
    </submittedName>
</protein>